<sequence>HTHLQCATTAPHPEQLTHTSIIPEPPCPPLKCQCLTCAPHPHLCLKMDPAPHKGTCCLRTSPVALQTNPTCQGQAHHLEIGPITSNWNHCLENEPIT</sequence>
<evidence type="ECO:0000313" key="2">
    <source>
        <dbReference type="Proteomes" id="UP000054538"/>
    </source>
</evidence>
<dbReference type="InParanoid" id="A0A0D0BLY6"/>
<reference evidence="1 2" key="1">
    <citation type="submission" date="2014-04" db="EMBL/GenBank/DDBJ databases">
        <authorList>
            <consortium name="DOE Joint Genome Institute"/>
            <person name="Kuo A."/>
            <person name="Kohler A."/>
            <person name="Jargeat P."/>
            <person name="Nagy L.G."/>
            <person name="Floudas D."/>
            <person name="Copeland A."/>
            <person name="Barry K.W."/>
            <person name="Cichocki N."/>
            <person name="Veneault-Fourrey C."/>
            <person name="LaButti K."/>
            <person name="Lindquist E.A."/>
            <person name="Lipzen A."/>
            <person name="Lundell T."/>
            <person name="Morin E."/>
            <person name="Murat C."/>
            <person name="Sun H."/>
            <person name="Tunlid A."/>
            <person name="Henrissat B."/>
            <person name="Grigoriev I.V."/>
            <person name="Hibbett D.S."/>
            <person name="Martin F."/>
            <person name="Nordberg H.P."/>
            <person name="Cantor M.N."/>
            <person name="Hua S.X."/>
        </authorList>
    </citation>
    <scope>NUCLEOTIDE SEQUENCE [LARGE SCALE GENOMIC DNA]</scope>
    <source>
        <strain evidence="1 2">Ve08.2h10</strain>
    </source>
</reference>
<feature type="non-terminal residue" evidence="1">
    <location>
        <position position="1"/>
    </location>
</feature>
<organism evidence="1 2">
    <name type="scientific">Paxillus rubicundulus Ve08.2h10</name>
    <dbReference type="NCBI Taxonomy" id="930991"/>
    <lineage>
        <taxon>Eukaryota</taxon>
        <taxon>Fungi</taxon>
        <taxon>Dikarya</taxon>
        <taxon>Basidiomycota</taxon>
        <taxon>Agaricomycotina</taxon>
        <taxon>Agaricomycetes</taxon>
        <taxon>Agaricomycetidae</taxon>
        <taxon>Boletales</taxon>
        <taxon>Paxilineae</taxon>
        <taxon>Paxillaceae</taxon>
        <taxon>Paxillus</taxon>
    </lineage>
</organism>
<accession>A0A0D0BLY6</accession>
<dbReference type="HOGENOM" id="CLU_2352319_0_0_1"/>
<keyword evidence="2" id="KW-1185">Reference proteome</keyword>
<protein>
    <submittedName>
        <fullName evidence="1">Unplaced genomic scaffold scaffold_5709, whole genome shotgun sequence</fullName>
    </submittedName>
</protein>
<gene>
    <name evidence="1" type="ORF">PAXRUDRAFT_180077</name>
</gene>
<reference evidence="2" key="2">
    <citation type="submission" date="2015-01" db="EMBL/GenBank/DDBJ databases">
        <title>Evolutionary Origins and Diversification of the Mycorrhizal Mutualists.</title>
        <authorList>
            <consortium name="DOE Joint Genome Institute"/>
            <consortium name="Mycorrhizal Genomics Consortium"/>
            <person name="Kohler A."/>
            <person name="Kuo A."/>
            <person name="Nagy L.G."/>
            <person name="Floudas D."/>
            <person name="Copeland A."/>
            <person name="Barry K.W."/>
            <person name="Cichocki N."/>
            <person name="Veneault-Fourrey C."/>
            <person name="LaButti K."/>
            <person name="Lindquist E.A."/>
            <person name="Lipzen A."/>
            <person name="Lundell T."/>
            <person name="Morin E."/>
            <person name="Murat C."/>
            <person name="Riley R."/>
            <person name="Ohm R."/>
            <person name="Sun H."/>
            <person name="Tunlid A."/>
            <person name="Henrissat B."/>
            <person name="Grigoriev I.V."/>
            <person name="Hibbett D.S."/>
            <person name="Martin F."/>
        </authorList>
    </citation>
    <scope>NUCLEOTIDE SEQUENCE [LARGE SCALE GENOMIC DNA]</scope>
    <source>
        <strain evidence="2">Ve08.2h10</strain>
    </source>
</reference>
<dbReference type="EMBL" id="KN830531">
    <property type="protein sequence ID" value="KIK72702.1"/>
    <property type="molecule type" value="Genomic_DNA"/>
</dbReference>
<evidence type="ECO:0000313" key="1">
    <source>
        <dbReference type="EMBL" id="KIK72702.1"/>
    </source>
</evidence>
<name>A0A0D0BLY6_9AGAM</name>
<dbReference type="Proteomes" id="UP000054538">
    <property type="component" value="Unassembled WGS sequence"/>
</dbReference>
<dbReference type="AlphaFoldDB" id="A0A0D0BLY6"/>
<proteinExistence type="predicted"/>